<dbReference type="GO" id="GO:0004519">
    <property type="term" value="F:endonuclease activity"/>
    <property type="evidence" value="ECO:0007669"/>
    <property type="project" value="UniProtKB-KW"/>
</dbReference>
<accession>A0ABS9CK68</accession>
<evidence type="ECO:0000313" key="2">
    <source>
        <dbReference type="EMBL" id="MCF2564693.1"/>
    </source>
</evidence>
<dbReference type="CDD" id="cd22346">
    <property type="entry name" value="PDDEXK_nuclease"/>
    <property type="match status" value="1"/>
</dbReference>
<keyword evidence="2" id="KW-0378">Hydrolase</keyword>
<reference evidence="2 3" key="1">
    <citation type="submission" date="2020-12" db="EMBL/GenBank/DDBJ databases">
        <title>Whole genome sequences of gut porcine anaerobes.</title>
        <authorList>
            <person name="Kubasova T."/>
            <person name="Jahodarova E."/>
            <person name="Rychlik I."/>
        </authorList>
    </citation>
    <scope>NUCLEOTIDE SEQUENCE [LARGE SCALE GENOMIC DNA]</scope>
    <source>
        <strain evidence="2 3">An925</strain>
    </source>
</reference>
<dbReference type="SUPFAM" id="SSF52980">
    <property type="entry name" value="Restriction endonuclease-like"/>
    <property type="match status" value="1"/>
</dbReference>
<gene>
    <name evidence="2" type="ORF">I6E12_11340</name>
</gene>
<feature type="domain" description="Type II restriction endonuclease EcoO109IR" evidence="1">
    <location>
        <begin position="24"/>
        <end position="210"/>
    </location>
</feature>
<protein>
    <submittedName>
        <fullName evidence="2">Restriction endonuclease</fullName>
    </submittedName>
</protein>
<dbReference type="Pfam" id="PF14511">
    <property type="entry name" value="RE_EcoO109I"/>
    <property type="match status" value="1"/>
</dbReference>
<evidence type="ECO:0000259" key="1">
    <source>
        <dbReference type="Pfam" id="PF14511"/>
    </source>
</evidence>
<keyword evidence="2" id="KW-0255">Endonuclease</keyword>
<keyword evidence="3" id="KW-1185">Reference proteome</keyword>
<evidence type="ECO:0000313" key="3">
    <source>
        <dbReference type="Proteomes" id="UP001200470"/>
    </source>
</evidence>
<dbReference type="RefSeq" id="WP_301638593.1">
    <property type="nucleotide sequence ID" value="NZ_JADYTN010000032.1"/>
</dbReference>
<organism evidence="2 3">
    <name type="scientific">Xylanibacter brevis</name>
    <dbReference type="NCBI Taxonomy" id="83231"/>
    <lineage>
        <taxon>Bacteria</taxon>
        <taxon>Pseudomonadati</taxon>
        <taxon>Bacteroidota</taxon>
        <taxon>Bacteroidia</taxon>
        <taxon>Bacteroidales</taxon>
        <taxon>Prevotellaceae</taxon>
        <taxon>Xylanibacter</taxon>
    </lineage>
</organism>
<dbReference type="Proteomes" id="UP001200470">
    <property type="component" value="Unassembled WGS sequence"/>
</dbReference>
<proteinExistence type="predicted"/>
<sequence length="236" mass="26353">MEESQKLAILESGKNFFRTAIIPNHINNLKKLELKNFNVNPFLINYLAAFLCGDTTPESLAKALVYPRVLGTSLNTTFGMQTQIFISELSQITGGASGIDGIDIEFVDALDGRRKYCQCKAGPQTINNDDVTTILGHFKKLMGKARIDHLKLNFDDLIVGVLYGDKLSSNYNIIASTYPVYAGVDFWEHLTGDRNFYYRLSKVFGEVVEEDNIDGSKLILDKVKELAEEIQEKGGL</sequence>
<dbReference type="InterPro" id="IPR032793">
    <property type="entry name" value="RE_EcoO109IR"/>
</dbReference>
<comment type="caution">
    <text evidence="2">The sequence shown here is derived from an EMBL/GenBank/DDBJ whole genome shotgun (WGS) entry which is preliminary data.</text>
</comment>
<dbReference type="InterPro" id="IPR011335">
    <property type="entry name" value="Restrct_endonuc-II-like"/>
</dbReference>
<keyword evidence="2" id="KW-0540">Nuclease</keyword>
<dbReference type="EMBL" id="JADYTN010000032">
    <property type="protein sequence ID" value="MCF2564693.1"/>
    <property type="molecule type" value="Genomic_DNA"/>
</dbReference>
<name>A0ABS9CK68_9BACT</name>